<dbReference type="InterPro" id="IPR036879">
    <property type="entry name" value="TF_MADSbox_sf"/>
</dbReference>
<evidence type="ECO:0000256" key="5">
    <source>
        <dbReference type="ARBA" id="ARBA00023242"/>
    </source>
</evidence>
<reference evidence="9 10" key="1">
    <citation type="submission" date="2023-08" db="EMBL/GenBank/DDBJ databases">
        <title>Black Yeasts Isolated from many extreme environments.</title>
        <authorList>
            <person name="Coleine C."/>
            <person name="Stajich J.E."/>
            <person name="Selbmann L."/>
        </authorList>
    </citation>
    <scope>NUCLEOTIDE SEQUENCE [LARGE SCALE GENOMIC DNA]</scope>
    <source>
        <strain evidence="9 10">CCFEE 5885</strain>
    </source>
</reference>
<gene>
    <name evidence="9" type="primary">RLM1</name>
    <name evidence="9" type="ORF">LTR24_006640</name>
</gene>
<dbReference type="Proteomes" id="UP001345013">
    <property type="component" value="Unassembled WGS sequence"/>
</dbReference>
<keyword evidence="5" id="KW-0539">Nucleus</keyword>
<feature type="compositionally biased region" description="Basic and acidic residues" evidence="7">
    <location>
        <begin position="75"/>
        <end position="89"/>
    </location>
</feature>
<dbReference type="InterPro" id="IPR033896">
    <property type="entry name" value="MEF2-like_N"/>
</dbReference>
<organism evidence="9 10">
    <name type="scientific">Lithohypha guttulata</name>
    <dbReference type="NCBI Taxonomy" id="1690604"/>
    <lineage>
        <taxon>Eukaryota</taxon>
        <taxon>Fungi</taxon>
        <taxon>Dikarya</taxon>
        <taxon>Ascomycota</taxon>
        <taxon>Pezizomycotina</taxon>
        <taxon>Eurotiomycetes</taxon>
        <taxon>Chaetothyriomycetidae</taxon>
        <taxon>Chaetothyriales</taxon>
        <taxon>Trichomeriaceae</taxon>
        <taxon>Lithohypha</taxon>
    </lineage>
</organism>
<dbReference type="InterPro" id="IPR050142">
    <property type="entry name" value="MADS-box/MEF2_TF"/>
</dbReference>
<keyword evidence="10" id="KW-1185">Reference proteome</keyword>
<feature type="compositionally biased region" description="Acidic residues" evidence="7">
    <location>
        <begin position="90"/>
        <end position="100"/>
    </location>
</feature>
<evidence type="ECO:0000256" key="4">
    <source>
        <dbReference type="ARBA" id="ARBA00023163"/>
    </source>
</evidence>
<protein>
    <submittedName>
        <fullName evidence="9">Resistance to lethality of mkk1p386 overexpression</fullName>
    </submittedName>
</protein>
<evidence type="ECO:0000256" key="1">
    <source>
        <dbReference type="ARBA" id="ARBA00004123"/>
    </source>
</evidence>
<comment type="caution">
    <text evidence="9">The sequence shown here is derived from an EMBL/GenBank/DDBJ whole genome shotgun (WGS) entry which is preliminary data.</text>
</comment>
<feature type="compositionally biased region" description="Low complexity" evidence="7">
    <location>
        <begin position="232"/>
        <end position="251"/>
    </location>
</feature>
<evidence type="ECO:0000256" key="3">
    <source>
        <dbReference type="ARBA" id="ARBA00023125"/>
    </source>
</evidence>
<dbReference type="PROSITE" id="PS00350">
    <property type="entry name" value="MADS_BOX_1"/>
    <property type="match status" value="1"/>
</dbReference>
<feature type="compositionally biased region" description="Pro residues" evidence="7">
    <location>
        <begin position="451"/>
        <end position="462"/>
    </location>
</feature>
<dbReference type="InterPro" id="IPR002100">
    <property type="entry name" value="TF_MADSbox"/>
</dbReference>
<feature type="compositionally biased region" description="Low complexity" evidence="7">
    <location>
        <begin position="466"/>
        <end position="483"/>
    </location>
</feature>
<feature type="compositionally biased region" description="Low complexity" evidence="7">
    <location>
        <begin position="439"/>
        <end position="450"/>
    </location>
</feature>
<dbReference type="PROSITE" id="PS50066">
    <property type="entry name" value="MADS_BOX_2"/>
    <property type="match status" value="1"/>
</dbReference>
<dbReference type="EMBL" id="JAVRRG010000088">
    <property type="protein sequence ID" value="KAK5087523.1"/>
    <property type="molecule type" value="Genomic_DNA"/>
</dbReference>
<accession>A0ABR0K5J2</accession>
<feature type="compositionally biased region" description="Polar residues" evidence="7">
    <location>
        <begin position="349"/>
        <end position="373"/>
    </location>
</feature>
<name>A0ABR0K5J2_9EURO</name>
<evidence type="ECO:0000256" key="6">
    <source>
        <dbReference type="ARBA" id="ARBA00025805"/>
    </source>
</evidence>
<evidence type="ECO:0000256" key="7">
    <source>
        <dbReference type="SAM" id="MobiDB-lite"/>
    </source>
</evidence>
<dbReference type="SUPFAM" id="SSF55455">
    <property type="entry name" value="SRF-like"/>
    <property type="match status" value="1"/>
</dbReference>
<proteinExistence type="inferred from homology"/>
<feature type="region of interest" description="Disordered" evidence="7">
    <location>
        <begin position="526"/>
        <end position="565"/>
    </location>
</feature>
<dbReference type="Pfam" id="PF00319">
    <property type="entry name" value="SRF-TF"/>
    <property type="match status" value="1"/>
</dbReference>
<evidence type="ECO:0000313" key="10">
    <source>
        <dbReference type="Proteomes" id="UP001345013"/>
    </source>
</evidence>
<sequence length="565" mass="61742">MGRRKIEIRAIKDDRNRSVTFLKRKGGLFKKAHELSVLCSVDVAVVIFGHNKKLYEFSSGDINETLRRYQYYGPPHEHKGPSDFKNKGGDDDDDEEDDADDASRGREDSLPPQQQHLMPPHMQHHNSFQHVRQPAASASPPMPNGMFQPRHSTPQPPGMISRSNSRGEIRRPTSTIVPMQQAPHPPPPQNGYAYMPNPPIYNPQASLQAAVPPPHPSPQPQFQQFQPPPPQQQSHQQIQQAHQQIQQAHQQFLQDQRRQSGPPPPTTNSLQPPPQPSARRSPQPDHHSLRPPSPPERKHTSSKSQSIFTPIDEGGSVLARVFFGAPDPPKREERKQSPPDIKPPPRAISQPSSQLGRLSAVQQQRATTITSASKEFAAPKRSDTGGSKGAARPKLNLTIPSEAEDNEEGSGSPGGASNNRSANPERSHNGIVLPPPSPSASALLSAGASGPPNPFARPPPPTSQQNSNAYTENRNNTNNNMDTPVSALPSRYMEQSLLASPSGMFSDWDNWGRGGLNSAVLPSPLTFPTPSDVKPPVLFGGKNETGDEKRKAEELAGAEAKRLKT</sequence>
<evidence type="ECO:0000256" key="2">
    <source>
        <dbReference type="ARBA" id="ARBA00023015"/>
    </source>
</evidence>
<evidence type="ECO:0000313" key="9">
    <source>
        <dbReference type="EMBL" id="KAK5087523.1"/>
    </source>
</evidence>
<comment type="subcellular location">
    <subcellularLocation>
        <location evidence="1">Nucleus</location>
    </subcellularLocation>
</comment>
<dbReference type="PRINTS" id="PR00404">
    <property type="entry name" value="MADSDOMAIN"/>
</dbReference>
<dbReference type="Gene3D" id="3.40.1810.10">
    <property type="entry name" value="Transcription factor, MADS-box"/>
    <property type="match status" value="1"/>
</dbReference>
<keyword evidence="4" id="KW-0804">Transcription</keyword>
<dbReference type="CDD" id="cd00265">
    <property type="entry name" value="MADS_MEF2_like"/>
    <property type="match status" value="1"/>
</dbReference>
<dbReference type="PANTHER" id="PTHR48019">
    <property type="entry name" value="SERUM RESPONSE FACTOR HOMOLOG"/>
    <property type="match status" value="1"/>
</dbReference>
<evidence type="ECO:0000259" key="8">
    <source>
        <dbReference type="PROSITE" id="PS50066"/>
    </source>
</evidence>
<dbReference type="SMART" id="SM00432">
    <property type="entry name" value="MADS"/>
    <property type="match status" value="1"/>
</dbReference>
<feature type="compositionally biased region" description="Basic and acidic residues" evidence="7">
    <location>
        <begin position="328"/>
        <end position="337"/>
    </location>
</feature>
<feature type="domain" description="MADS-box" evidence="8">
    <location>
        <begin position="1"/>
        <end position="61"/>
    </location>
</feature>
<keyword evidence="3" id="KW-0238">DNA-binding</keyword>
<feature type="compositionally biased region" description="Basic and acidic residues" evidence="7">
    <location>
        <begin position="544"/>
        <end position="565"/>
    </location>
</feature>
<feature type="compositionally biased region" description="Low complexity" evidence="7">
    <location>
        <begin position="110"/>
        <end position="121"/>
    </location>
</feature>
<keyword evidence="2" id="KW-0805">Transcription regulation</keyword>
<feature type="compositionally biased region" description="Pro residues" evidence="7">
    <location>
        <begin position="261"/>
        <end position="276"/>
    </location>
</feature>
<feature type="region of interest" description="Disordered" evidence="7">
    <location>
        <begin position="71"/>
        <end position="488"/>
    </location>
</feature>
<comment type="similarity">
    <text evidence="6">Belongs to the MEF2 family.</text>
</comment>